<dbReference type="PANTHER" id="PTHR13847">
    <property type="entry name" value="SARCOSINE DEHYDROGENASE-RELATED"/>
    <property type="match status" value="1"/>
</dbReference>
<protein>
    <submittedName>
        <fullName evidence="3">D-amino acid dehydrogenase small subunit</fullName>
        <ecNumber evidence="3">1.4.99.1</ecNumber>
    </submittedName>
</protein>
<dbReference type="EMBL" id="JNAL01000017">
    <property type="protein sequence ID" value="KGF94952.1"/>
    <property type="molecule type" value="Genomic_DNA"/>
</dbReference>
<name>A0A0A1ZZ86_PROMR</name>
<feature type="domain" description="FAD dependent oxidoreductase" evidence="2">
    <location>
        <begin position="13"/>
        <end position="354"/>
    </location>
</feature>
<sequence length="361" mass="41477">MKSLKENLQKAHIVIIGSGIIGKFNALELSELGLQVTIIDPTEIQNSSYAALGLLMGNMYQKRKGRSWALRKQSIELWPQWITFLQKFNSELNIEKPLIQLTTNEEKFKKLEKFIYENNDQNLQILEKDSIFIKNINKAFQTQNIKGMISFKDGRINPFSLLQTLDKCLRHKKINFLEEEIVKIRKLNSQWISTTRNNENIKSDMVILCNSLKAVDLIDSIISPNITLKPVLGQAMEIDINEAEVNLLSLPKQFNINGINIIPKSKNKLIIGSTDEYSTNPEENTFEKLTNFLDKKPYWLMKGKISKKWYGIRSRPDGQPSPIMKNFTDGLIICTGFYKNGILLAPACSKWVANEIKNYLF</sequence>
<organism evidence="3 4">
    <name type="scientific">Prochlorococcus marinus str. MIT 9201</name>
    <dbReference type="NCBI Taxonomy" id="93057"/>
    <lineage>
        <taxon>Bacteria</taxon>
        <taxon>Bacillati</taxon>
        <taxon>Cyanobacteriota</taxon>
        <taxon>Cyanophyceae</taxon>
        <taxon>Synechococcales</taxon>
        <taxon>Prochlorococcaceae</taxon>
        <taxon>Prochlorococcus</taxon>
    </lineage>
</organism>
<dbReference type="STRING" id="93057.EU95_1574"/>
<dbReference type="GO" id="GO:0016491">
    <property type="term" value="F:oxidoreductase activity"/>
    <property type="evidence" value="ECO:0007669"/>
    <property type="project" value="UniProtKB-KW"/>
</dbReference>
<dbReference type="Proteomes" id="UP000030355">
    <property type="component" value="Unassembled WGS sequence"/>
</dbReference>
<dbReference type="GO" id="GO:0005737">
    <property type="term" value="C:cytoplasm"/>
    <property type="evidence" value="ECO:0007669"/>
    <property type="project" value="TreeGrafter"/>
</dbReference>
<dbReference type="AlphaFoldDB" id="A0A0A1ZZ86"/>
<accession>A0A0A1ZZ86</accession>
<evidence type="ECO:0000313" key="3">
    <source>
        <dbReference type="EMBL" id="KGF94952.1"/>
    </source>
</evidence>
<dbReference type="InterPro" id="IPR036188">
    <property type="entry name" value="FAD/NAD-bd_sf"/>
</dbReference>
<evidence type="ECO:0000313" key="4">
    <source>
        <dbReference type="Proteomes" id="UP000030355"/>
    </source>
</evidence>
<dbReference type="SUPFAM" id="SSF51971">
    <property type="entry name" value="Nucleotide-binding domain"/>
    <property type="match status" value="1"/>
</dbReference>
<dbReference type="Pfam" id="PF01266">
    <property type="entry name" value="DAO"/>
    <property type="match status" value="1"/>
</dbReference>
<dbReference type="Gene3D" id="3.50.50.60">
    <property type="entry name" value="FAD/NAD(P)-binding domain"/>
    <property type="match status" value="1"/>
</dbReference>
<gene>
    <name evidence="3" type="ORF">EU95_1574</name>
</gene>
<dbReference type="PANTHER" id="PTHR13847:SF289">
    <property type="entry name" value="GLYCINE OXIDASE"/>
    <property type="match status" value="1"/>
</dbReference>
<reference evidence="4" key="1">
    <citation type="journal article" date="2014" name="Sci. Data">
        <title>Genomes of diverse isolates of the marine cyanobacterium Prochlorococcus.</title>
        <authorList>
            <person name="Biller S."/>
            <person name="Berube P."/>
            <person name="Thompson J."/>
            <person name="Kelly L."/>
            <person name="Roggensack S."/>
            <person name="Awad L."/>
            <person name="Roache-Johnson K."/>
            <person name="Ding H."/>
            <person name="Giovannoni S.J."/>
            <person name="Moore L.R."/>
            <person name="Chisholm S.W."/>
        </authorList>
    </citation>
    <scope>NUCLEOTIDE SEQUENCE [LARGE SCALE GENOMIC DNA]</scope>
    <source>
        <strain evidence="4">MIT 9201</strain>
    </source>
</reference>
<dbReference type="OrthoDB" id="9794226at2"/>
<evidence type="ECO:0000259" key="2">
    <source>
        <dbReference type="Pfam" id="PF01266"/>
    </source>
</evidence>
<evidence type="ECO:0000256" key="1">
    <source>
        <dbReference type="ARBA" id="ARBA00023002"/>
    </source>
</evidence>
<dbReference type="RefSeq" id="WP_032522680.1">
    <property type="nucleotide sequence ID" value="NZ_CP138977.1"/>
</dbReference>
<dbReference type="EC" id="1.4.99.1" evidence="3"/>
<dbReference type="Gene3D" id="3.30.9.10">
    <property type="entry name" value="D-Amino Acid Oxidase, subunit A, domain 2"/>
    <property type="match status" value="1"/>
</dbReference>
<comment type="caution">
    <text evidence="3">The sequence shown here is derived from an EMBL/GenBank/DDBJ whole genome shotgun (WGS) entry which is preliminary data.</text>
</comment>
<proteinExistence type="predicted"/>
<dbReference type="eggNOG" id="COG0665">
    <property type="taxonomic scope" value="Bacteria"/>
</dbReference>
<keyword evidence="1 3" id="KW-0560">Oxidoreductase</keyword>
<dbReference type="InterPro" id="IPR006076">
    <property type="entry name" value="FAD-dep_OxRdtase"/>
</dbReference>